<dbReference type="HAMAP" id="MF_00588">
    <property type="entry name" value="GatE"/>
    <property type="match status" value="1"/>
</dbReference>
<evidence type="ECO:0000256" key="2">
    <source>
        <dbReference type="ARBA" id="ARBA00022741"/>
    </source>
</evidence>
<dbReference type="InterPro" id="IPR004414">
    <property type="entry name" value="GatE"/>
</dbReference>
<dbReference type="InterPro" id="IPR004115">
    <property type="entry name" value="GAD-like_sf"/>
</dbReference>
<dbReference type="GO" id="GO:0004812">
    <property type="term" value="F:aminoacyl-tRNA ligase activity"/>
    <property type="evidence" value="ECO:0007669"/>
    <property type="project" value="InterPro"/>
</dbReference>
<evidence type="ECO:0000313" key="8">
    <source>
        <dbReference type="EMBL" id="HIJ99719.1"/>
    </source>
</evidence>
<keyword evidence="3 6" id="KW-0067">ATP-binding</keyword>
<dbReference type="PANTHER" id="PTHR11659:SF2">
    <property type="entry name" value="GLUTAMYL-TRNA(GLN) AMIDOTRANSFERASE SUBUNIT E"/>
    <property type="match status" value="1"/>
</dbReference>
<dbReference type="InterPro" id="IPR023168">
    <property type="entry name" value="GatB_Yqey_C_2"/>
</dbReference>
<dbReference type="PANTHER" id="PTHR11659">
    <property type="entry name" value="GLUTAMYL-TRNA GLN AMIDOTRANSFERASE SUBUNIT B MITOCHONDRIAL AND PROKARYOTIC PET112-RELATED"/>
    <property type="match status" value="1"/>
</dbReference>
<reference evidence="8 9" key="1">
    <citation type="journal article" name="Nat. Commun.">
        <title>Undinarchaeota illuminate DPANN phylogeny and the impact of gene transfer on archaeal evolution.</title>
        <authorList>
            <person name="Dombrowski N."/>
            <person name="Williams T.A."/>
            <person name="Sun J."/>
            <person name="Woodcroft B.J."/>
            <person name="Lee J.H."/>
            <person name="Minh B.Q."/>
            <person name="Rinke C."/>
            <person name="Spang A."/>
        </authorList>
    </citation>
    <scope>NUCLEOTIDE SEQUENCE [LARGE SCALE GENOMIC DNA]</scope>
    <source>
        <strain evidence="8">MAG_bin17</strain>
    </source>
</reference>
<dbReference type="GO" id="GO:0070681">
    <property type="term" value="P:glutaminyl-tRNAGln biosynthesis via transamidation"/>
    <property type="evidence" value="ECO:0007669"/>
    <property type="project" value="TreeGrafter"/>
</dbReference>
<dbReference type="EMBL" id="DVAD01000014">
    <property type="protein sequence ID" value="HIJ99719.1"/>
    <property type="molecule type" value="Genomic_DNA"/>
</dbReference>
<dbReference type="GO" id="GO:0005737">
    <property type="term" value="C:cytoplasm"/>
    <property type="evidence" value="ECO:0007669"/>
    <property type="project" value="InterPro"/>
</dbReference>
<dbReference type="InterPro" id="IPR018027">
    <property type="entry name" value="Asn/Gln_amidotransferase"/>
</dbReference>
<dbReference type="SUPFAM" id="SSF55261">
    <property type="entry name" value="GAD domain-like"/>
    <property type="match status" value="1"/>
</dbReference>
<protein>
    <recommendedName>
        <fullName evidence="6">Glutamyl-tRNA(Gln) amidotransferase subunit E</fullName>
        <shortName evidence="6">Glu-ADT subunit E</shortName>
        <ecNumber evidence="6">6.3.5.-</ecNumber>
    </recommendedName>
</protein>
<feature type="domain" description="Asn/Gln amidotransferase" evidence="7">
    <location>
        <begin position="478"/>
        <end position="616"/>
    </location>
</feature>
<dbReference type="AlphaFoldDB" id="A0A832X5D3"/>
<comment type="function">
    <text evidence="6">Allows the formation of correctly charged Gln-tRNA(Gln) through the transamidation of misacylated Glu-tRNA(Gln) in organisms which lack glutaminyl-tRNA synthetase. The reaction takes place in the presence of glutamine and ATP through an activated gamma-phospho-Glu-tRNA(Gln). The GatDE system is specific for glutamate and does not act on aspartate.</text>
</comment>
<dbReference type="Gene3D" id="1.10.150.380">
    <property type="entry name" value="GatB domain, N-terminal subdomain"/>
    <property type="match status" value="1"/>
</dbReference>
<comment type="catalytic activity">
    <reaction evidence="5 6">
        <text>L-glutamyl-tRNA(Gln) + L-glutamine + ATP + H2O = L-glutaminyl-tRNA(Gln) + L-glutamate + ADP + phosphate + H(+)</text>
        <dbReference type="Rhea" id="RHEA:17521"/>
        <dbReference type="Rhea" id="RHEA-COMP:9681"/>
        <dbReference type="Rhea" id="RHEA-COMP:9684"/>
        <dbReference type="ChEBI" id="CHEBI:15377"/>
        <dbReference type="ChEBI" id="CHEBI:15378"/>
        <dbReference type="ChEBI" id="CHEBI:29985"/>
        <dbReference type="ChEBI" id="CHEBI:30616"/>
        <dbReference type="ChEBI" id="CHEBI:43474"/>
        <dbReference type="ChEBI" id="CHEBI:58359"/>
        <dbReference type="ChEBI" id="CHEBI:78520"/>
        <dbReference type="ChEBI" id="CHEBI:78521"/>
        <dbReference type="ChEBI" id="CHEBI:456216"/>
    </reaction>
</comment>
<dbReference type="Pfam" id="PF02637">
    <property type="entry name" value="GatB_Yqey"/>
    <property type="match status" value="1"/>
</dbReference>
<dbReference type="InterPro" id="IPR029351">
    <property type="entry name" value="GAD_dom"/>
</dbReference>
<dbReference type="Gene3D" id="1.10.10.410">
    <property type="match status" value="1"/>
</dbReference>
<dbReference type="Pfam" id="PF02934">
    <property type="entry name" value="GatB_N"/>
    <property type="match status" value="1"/>
</dbReference>
<dbReference type="GO" id="GO:0016740">
    <property type="term" value="F:transferase activity"/>
    <property type="evidence" value="ECO:0007669"/>
    <property type="project" value="UniProtKB-KW"/>
</dbReference>
<dbReference type="EC" id="6.3.5.-" evidence="6"/>
<gene>
    <name evidence="6 8" type="primary">gatE</name>
    <name evidence="8" type="ORF">H1011_02755</name>
</gene>
<sequence length="623" mass="69991">MDYKKLELKIGLEIHQQLKTGKLFCRCPSETQENNPDYIVERKLRAVAGESGTIDLAAMQAEVRGNIYSYNFYNDSNCLVELDEEPPKQMDAESLSTALQMSLLLDSRIVDELHVMRKTVIDGSNTTGFQRTSLVATGGVLKIEDREIRIQTICLEEDSARIVGREDGKVSYNLDRLGVPLIEIATDPDIRSPDEAREVAKIIGGMLRATEKVKRGIGTIRQDLNISIKNGTRIEIKGVQELNLIPKYAVSEIRRQTSLLEIKEELSKVKISAGKPINLSKALAKTESKILRTAIDAGGAVFGARLSGFAGILGREIQEGRRFGTELSEYAKAYGARGLFHSDELPAYGISESEVEKIRKELRVGEKDAFILIADEEENCRKCISIASDRALIAAKEIPGETRKALPDGNSSYMRPIASSARMYPETDLSPELIQKSLLSEIRKSLPKMPREYVKELRKKYGLSQNLAEKMQRSDFLKMFERLTKETKADPVIIASTFTNAVKLLDEEFILQEQHYMELFNALSEGNFSKEAVPKILEEWSKNPDKNLEAIVKKTGIKAISEQDLKKLIKEIVTQKKELIKEQKGRALQPLMGLVMKEVRGKADGKIIMKILKEEIERVDRKA</sequence>
<comment type="caution">
    <text evidence="8">The sequence shown here is derived from an EMBL/GenBank/DDBJ whole genome shotgun (WGS) entry which is preliminary data.</text>
</comment>
<dbReference type="Gene3D" id="3.30.1360.30">
    <property type="entry name" value="GAD-like domain"/>
    <property type="match status" value="1"/>
</dbReference>
<keyword evidence="4 6" id="KW-0648">Protein biosynthesis</keyword>
<evidence type="ECO:0000256" key="1">
    <source>
        <dbReference type="ARBA" id="ARBA00022598"/>
    </source>
</evidence>
<evidence type="ECO:0000256" key="6">
    <source>
        <dbReference type="HAMAP-Rule" id="MF_00588"/>
    </source>
</evidence>
<dbReference type="InterPro" id="IPR017958">
    <property type="entry name" value="Gln-tRNA_amidoTrfase_suB_CS"/>
</dbReference>
<dbReference type="GO" id="GO:0006412">
    <property type="term" value="P:translation"/>
    <property type="evidence" value="ECO:0007669"/>
    <property type="project" value="UniProtKB-UniRule"/>
</dbReference>
<dbReference type="GO" id="GO:0050567">
    <property type="term" value="F:glutaminyl-tRNA synthase (glutamine-hydrolyzing) activity"/>
    <property type="evidence" value="ECO:0007669"/>
    <property type="project" value="UniProtKB-UniRule"/>
</dbReference>
<evidence type="ECO:0000259" key="7">
    <source>
        <dbReference type="SMART" id="SM00845"/>
    </source>
</evidence>
<dbReference type="InterPro" id="IPR006075">
    <property type="entry name" value="Asn/Gln-tRNA_Trfase_suB/E_cat"/>
</dbReference>
<dbReference type="NCBIfam" id="NF003107">
    <property type="entry name" value="PRK04028.1"/>
    <property type="match status" value="1"/>
</dbReference>
<evidence type="ECO:0000256" key="4">
    <source>
        <dbReference type="ARBA" id="ARBA00022917"/>
    </source>
</evidence>
<dbReference type="SUPFAM" id="SSF55931">
    <property type="entry name" value="Glutamine synthetase/guanido kinase"/>
    <property type="match status" value="1"/>
</dbReference>
<dbReference type="Proteomes" id="UP000604391">
    <property type="component" value="Unassembled WGS sequence"/>
</dbReference>
<comment type="subunit">
    <text evidence="6">Heterodimer of GatD and GatE.</text>
</comment>
<accession>A0A832X5D3</accession>
<name>A0A832X5D3_9ARCH</name>
<keyword evidence="9" id="KW-1185">Reference proteome</keyword>
<keyword evidence="2 6" id="KW-0547">Nucleotide-binding</keyword>
<dbReference type="NCBIfam" id="TIGR00134">
    <property type="entry name" value="gatE_arch"/>
    <property type="match status" value="1"/>
</dbReference>
<evidence type="ECO:0000313" key="9">
    <source>
        <dbReference type="Proteomes" id="UP000604391"/>
    </source>
</evidence>
<dbReference type="SMART" id="SM00845">
    <property type="entry name" value="GatB_Yqey"/>
    <property type="match status" value="1"/>
</dbReference>
<comment type="similarity">
    <text evidence="6">Belongs to the GatB/GatE family. GatE subfamily.</text>
</comment>
<keyword evidence="1 6" id="KW-0436">Ligase</keyword>
<organism evidence="8 9">
    <name type="scientific">Candidatus Undinarchaeum marinum</name>
    <dbReference type="NCBI Taxonomy" id="2756141"/>
    <lineage>
        <taxon>Archaea</taxon>
        <taxon>Candidatus Undinarchaeota</taxon>
        <taxon>Candidatus Undinarchaeia</taxon>
        <taxon>Candidatus Undinarchaeales</taxon>
        <taxon>Candidatus Undinarchaeaceae</taxon>
        <taxon>Candidatus Undinarchaeum</taxon>
    </lineage>
</organism>
<evidence type="ECO:0000256" key="3">
    <source>
        <dbReference type="ARBA" id="ARBA00022840"/>
    </source>
</evidence>
<dbReference type="InterPro" id="IPR042114">
    <property type="entry name" value="GatB_C_1"/>
</dbReference>
<dbReference type="InterPro" id="IPR017959">
    <property type="entry name" value="Asn/Gln-tRNA_amidoTrfase_suB/E"/>
</dbReference>
<dbReference type="InterPro" id="IPR014746">
    <property type="entry name" value="Gln_synth/guanido_kin_cat_dom"/>
</dbReference>
<dbReference type="SUPFAM" id="SSF89095">
    <property type="entry name" value="GatB/YqeY motif"/>
    <property type="match status" value="1"/>
</dbReference>
<dbReference type="PROSITE" id="PS01234">
    <property type="entry name" value="GATB"/>
    <property type="match status" value="1"/>
</dbReference>
<evidence type="ECO:0000256" key="5">
    <source>
        <dbReference type="ARBA" id="ARBA00047913"/>
    </source>
</evidence>
<dbReference type="InterPro" id="IPR003789">
    <property type="entry name" value="Asn/Gln_tRNA_amidoTrase-B-like"/>
</dbReference>
<dbReference type="GO" id="GO:0005524">
    <property type="term" value="F:ATP binding"/>
    <property type="evidence" value="ECO:0007669"/>
    <property type="project" value="UniProtKB-KW"/>
</dbReference>
<proteinExistence type="inferred from homology"/>
<dbReference type="Pfam" id="PF02938">
    <property type="entry name" value="GAD"/>
    <property type="match status" value="1"/>
</dbReference>